<sequence length="158" mass="17479">MSGQDITDNPTYNSNGDILSDRTYTVVAIQKKDGRPMPAAQDENYPSFYVSPYIKGLKPWQVNAHTLNGGYIENVVDGVMYRIIDCDEVAMFADRGLYLGVNTGSFYNSEAFKYDENTGVLTADPNFDGASVVFDLPMDKSMANPAKAQTYLDEMLGQ</sequence>
<evidence type="ECO:0000313" key="1">
    <source>
        <dbReference type="EMBL" id="SHN69838.1"/>
    </source>
</evidence>
<organism evidence="1 2">
    <name type="scientific">Desulfitobacterium chlororespirans DSM 11544</name>
    <dbReference type="NCBI Taxonomy" id="1121395"/>
    <lineage>
        <taxon>Bacteria</taxon>
        <taxon>Bacillati</taxon>
        <taxon>Bacillota</taxon>
        <taxon>Clostridia</taxon>
        <taxon>Eubacteriales</taxon>
        <taxon>Desulfitobacteriaceae</taxon>
        <taxon>Desulfitobacterium</taxon>
    </lineage>
</organism>
<reference evidence="2" key="1">
    <citation type="submission" date="2016-12" db="EMBL/GenBank/DDBJ databases">
        <authorList>
            <person name="Varghese N."/>
            <person name="Submissions S."/>
        </authorList>
    </citation>
    <scope>NUCLEOTIDE SEQUENCE [LARGE SCALE GENOMIC DNA]</scope>
    <source>
        <strain evidence="2">DSM 11544</strain>
    </source>
</reference>
<gene>
    <name evidence="1" type="ORF">SAMN02745215_01995</name>
</gene>
<dbReference type="AlphaFoldDB" id="A0A1M7TGV0"/>
<keyword evidence="2" id="KW-1185">Reference proteome</keyword>
<accession>A0A1M7TGV0</accession>
<dbReference type="STRING" id="1121395.SAMN02745215_01995"/>
<proteinExistence type="predicted"/>
<evidence type="ECO:0000313" key="2">
    <source>
        <dbReference type="Proteomes" id="UP000184010"/>
    </source>
</evidence>
<dbReference type="Proteomes" id="UP000184010">
    <property type="component" value="Unassembled WGS sequence"/>
</dbReference>
<protein>
    <submittedName>
        <fullName evidence="1">Uncharacterized protein</fullName>
    </submittedName>
</protein>
<name>A0A1M7TGV0_9FIRM</name>
<dbReference type="EMBL" id="FRDN01000006">
    <property type="protein sequence ID" value="SHN69838.1"/>
    <property type="molecule type" value="Genomic_DNA"/>
</dbReference>